<evidence type="ECO:0000256" key="3">
    <source>
        <dbReference type="ARBA" id="ARBA00022490"/>
    </source>
</evidence>
<evidence type="ECO:0000256" key="9">
    <source>
        <dbReference type="HAMAP-Rule" id="MF_01976"/>
    </source>
</evidence>
<dbReference type="NCBIfam" id="NF002872">
    <property type="entry name" value="PRK03202.1"/>
    <property type="match status" value="1"/>
</dbReference>
<dbReference type="PRINTS" id="PR00476">
    <property type="entry name" value="PHFRCTKINASE"/>
</dbReference>
<dbReference type="Gene3D" id="3.40.50.460">
    <property type="entry name" value="Phosphofructokinase domain"/>
    <property type="match status" value="1"/>
</dbReference>
<comment type="pathway">
    <text evidence="2 9">Carbohydrate degradation; glycolysis; D-glyceraldehyde 3-phosphate and glycerone phosphate from D-glucose: step 3/4.</text>
</comment>
<organism evidence="11 12">
    <name type="scientific">Galactobacter caseinivorans</name>
    <dbReference type="NCBI Taxonomy" id="2676123"/>
    <lineage>
        <taxon>Bacteria</taxon>
        <taxon>Bacillati</taxon>
        <taxon>Actinomycetota</taxon>
        <taxon>Actinomycetes</taxon>
        <taxon>Micrococcales</taxon>
        <taxon>Micrococcaceae</taxon>
        <taxon>Galactobacter</taxon>
    </lineage>
</organism>
<evidence type="ECO:0000256" key="4">
    <source>
        <dbReference type="ARBA" id="ARBA00022679"/>
    </source>
</evidence>
<dbReference type="EC" id="2.7.1.11" evidence="9"/>
<dbReference type="Proteomes" id="UP000273119">
    <property type="component" value="Unassembled WGS sequence"/>
</dbReference>
<evidence type="ECO:0000256" key="7">
    <source>
        <dbReference type="ARBA" id="ARBA00022842"/>
    </source>
</evidence>
<keyword evidence="7 9" id="KW-0460">Magnesium</keyword>
<dbReference type="PANTHER" id="PTHR13697">
    <property type="entry name" value="PHOSPHOFRUCTOKINASE"/>
    <property type="match status" value="1"/>
</dbReference>
<dbReference type="SUPFAM" id="SSF53784">
    <property type="entry name" value="Phosphofructokinase"/>
    <property type="match status" value="1"/>
</dbReference>
<dbReference type="Gene3D" id="3.40.50.450">
    <property type="match status" value="1"/>
</dbReference>
<sequence length="342" mass="36228">MRVGIMTSGGDCPGLNAVIRGAVLNGIKSHDQEYLGFLDGWRGLLQGEFMNLERSMVRGISKQGGTILGTSRTHPFDHPEGGVDGVAAALDRHQLDGLVAIGGEGTLAGAKRLADAGLPIVGVPKTIDNDLGGTDYTFGFDTAVQTGTEAIDRLRTTGESHHRCMVAEVMGRHAGWIALHTGMAAGAHAVLIPEQKVTMAQIAEWVGDAEDRGRAPLVVVAEGFVPEDAEEVHTPLGLDRHGRKRLGGIGDRLAPLIEDMTGIETRCTTLGHIQRGGTPTAFDRVLATRMGMGAADMVADGDWGRMVALTGTDIHRVPLEAALESLKTVPQHRYDEAALLFG</sequence>
<evidence type="ECO:0000256" key="1">
    <source>
        <dbReference type="ARBA" id="ARBA00001946"/>
    </source>
</evidence>
<dbReference type="GO" id="GO:0048029">
    <property type="term" value="F:monosaccharide binding"/>
    <property type="evidence" value="ECO:0007669"/>
    <property type="project" value="TreeGrafter"/>
</dbReference>
<dbReference type="NCBIfam" id="TIGR02483">
    <property type="entry name" value="PFK_mixed"/>
    <property type="match status" value="1"/>
</dbReference>
<dbReference type="GO" id="GO:0016208">
    <property type="term" value="F:AMP binding"/>
    <property type="evidence" value="ECO:0007669"/>
    <property type="project" value="TreeGrafter"/>
</dbReference>
<comment type="caution">
    <text evidence="9">Lacks conserved residue(s) required for the propagation of feature annotation.</text>
</comment>
<dbReference type="GO" id="GO:0061621">
    <property type="term" value="P:canonical glycolysis"/>
    <property type="evidence" value="ECO:0007669"/>
    <property type="project" value="TreeGrafter"/>
</dbReference>
<keyword evidence="12" id="KW-1185">Reference proteome</keyword>
<dbReference type="PANTHER" id="PTHR13697:SF52">
    <property type="entry name" value="ATP-DEPENDENT 6-PHOSPHOFRUCTOKINASE 3"/>
    <property type="match status" value="1"/>
</dbReference>
<dbReference type="GO" id="GO:0070095">
    <property type="term" value="F:fructose-6-phosphate binding"/>
    <property type="evidence" value="ECO:0007669"/>
    <property type="project" value="TreeGrafter"/>
</dbReference>
<gene>
    <name evidence="9" type="primary">pfkA</name>
    <name evidence="11" type="ORF">DWQ67_00955</name>
</gene>
<dbReference type="InterPro" id="IPR012829">
    <property type="entry name" value="Phosphofructokinase_III"/>
</dbReference>
<keyword evidence="6 9" id="KW-0418">Kinase</keyword>
<feature type="binding site" evidence="9">
    <location>
        <begin position="72"/>
        <end position="73"/>
    </location>
    <ligand>
        <name>ATP</name>
        <dbReference type="ChEBI" id="CHEBI:30616"/>
    </ligand>
</feature>
<protein>
    <recommendedName>
        <fullName evidence="9">ATP-dependent 6-phosphofructokinase</fullName>
        <shortName evidence="9">ATP-PFK</shortName>
        <shortName evidence="9">Phosphofructokinase</shortName>
        <ecNumber evidence="9">2.7.1.11</ecNumber>
    </recommendedName>
    <alternativeName>
        <fullName evidence="9">Phosphohexokinase</fullName>
    </alternativeName>
</protein>
<reference evidence="11 12" key="1">
    <citation type="submission" date="2018-07" db="EMBL/GenBank/DDBJ databases">
        <title>Arthrobacter sp. nov., isolated from raw cow's milk with high bacterial count.</title>
        <authorList>
            <person name="Hahne J."/>
            <person name="Isele D."/>
            <person name="Lipski A."/>
        </authorList>
    </citation>
    <scope>NUCLEOTIDE SEQUENCE [LARGE SCALE GENOMIC DNA]</scope>
    <source>
        <strain evidence="11 12">JZ R-183</strain>
    </source>
</reference>
<evidence type="ECO:0000313" key="11">
    <source>
        <dbReference type="EMBL" id="RKW71449.1"/>
    </source>
</evidence>
<dbReference type="GO" id="GO:0005945">
    <property type="term" value="C:6-phosphofructokinase complex"/>
    <property type="evidence" value="ECO:0007669"/>
    <property type="project" value="TreeGrafter"/>
</dbReference>
<accession>A0A496PLV5</accession>
<evidence type="ECO:0000256" key="2">
    <source>
        <dbReference type="ARBA" id="ARBA00004679"/>
    </source>
</evidence>
<dbReference type="GO" id="GO:0030388">
    <property type="term" value="P:fructose 1,6-bisphosphate metabolic process"/>
    <property type="evidence" value="ECO:0007669"/>
    <property type="project" value="TreeGrafter"/>
</dbReference>
<keyword evidence="8 9" id="KW-0324">Glycolysis</keyword>
<proteinExistence type="inferred from homology"/>
<comment type="catalytic activity">
    <reaction evidence="9">
        <text>beta-D-fructose 6-phosphate + ATP = beta-D-fructose 1,6-bisphosphate + ADP + H(+)</text>
        <dbReference type="Rhea" id="RHEA:16109"/>
        <dbReference type="ChEBI" id="CHEBI:15378"/>
        <dbReference type="ChEBI" id="CHEBI:30616"/>
        <dbReference type="ChEBI" id="CHEBI:32966"/>
        <dbReference type="ChEBI" id="CHEBI:57634"/>
        <dbReference type="ChEBI" id="CHEBI:456216"/>
        <dbReference type="EC" id="2.7.1.11"/>
    </reaction>
</comment>
<dbReference type="PIRSF" id="PIRSF000532">
    <property type="entry name" value="ATP_PFK_prok"/>
    <property type="match status" value="1"/>
</dbReference>
<keyword evidence="3 9" id="KW-0963">Cytoplasm</keyword>
<dbReference type="GO" id="GO:0042802">
    <property type="term" value="F:identical protein binding"/>
    <property type="evidence" value="ECO:0007669"/>
    <property type="project" value="TreeGrafter"/>
</dbReference>
<keyword evidence="5 9" id="KW-0479">Metal-binding</keyword>
<dbReference type="EMBL" id="QQXL01000001">
    <property type="protein sequence ID" value="RKW71449.1"/>
    <property type="molecule type" value="Genomic_DNA"/>
</dbReference>
<comment type="function">
    <text evidence="9">Catalyzes the phosphorylation of D-fructose 6-phosphate to fructose 1,6-bisphosphate by ATP, the first committing step of glycolysis.</text>
</comment>
<dbReference type="InterPro" id="IPR012003">
    <property type="entry name" value="ATP_PFK_prok-type"/>
</dbReference>
<feature type="binding site" evidence="9">
    <location>
        <position position="266"/>
    </location>
    <ligand>
        <name>substrate</name>
        <note>ligand shared between dimeric partners</note>
    </ligand>
</feature>
<dbReference type="HAMAP" id="MF_01976">
    <property type="entry name" value="Phosphofructokinase_III"/>
    <property type="match status" value="1"/>
</dbReference>
<dbReference type="InterPro" id="IPR015912">
    <property type="entry name" value="Phosphofructokinase_CS"/>
</dbReference>
<dbReference type="InterPro" id="IPR000023">
    <property type="entry name" value="Phosphofructokinase_dom"/>
</dbReference>
<comment type="cofactor">
    <cofactor evidence="1 9">
        <name>Mg(2+)</name>
        <dbReference type="ChEBI" id="CHEBI:18420"/>
    </cofactor>
</comment>
<evidence type="ECO:0000313" key="12">
    <source>
        <dbReference type="Proteomes" id="UP000273119"/>
    </source>
</evidence>
<dbReference type="InterPro" id="IPR022953">
    <property type="entry name" value="ATP_PFK"/>
</dbReference>
<feature type="active site" description="Proton acceptor" evidence="9">
    <location>
        <position position="128"/>
    </location>
</feature>
<feature type="binding site" evidence="9">
    <location>
        <position position="163"/>
    </location>
    <ligand>
        <name>substrate</name>
        <note>ligand shared between dimeric partners</note>
    </ligand>
</feature>
<dbReference type="AlphaFoldDB" id="A0A496PLV5"/>
<dbReference type="UniPathway" id="UPA00109">
    <property type="reaction ID" value="UER00182"/>
</dbReference>
<dbReference type="GO" id="GO:0006002">
    <property type="term" value="P:fructose 6-phosphate metabolic process"/>
    <property type="evidence" value="ECO:0007669"/>
    <property type="project" value="InterPro"/>
</dbReference>
<dbReference type="InterPro" id="IPR035966">
    <property type="entry name" value="PKF_sf"/>
</dbReference>
<feature type="binding site" evidence="9">
    <location>
        <position position="10"/>
    </location>
    <ligand>
        <name>ATP</name>
        <dbReference type="ChEBI" id="CHEBI:30616"/>
    </ligand>
</feature>
<comment type="subcellular location">
    <subcellularLocation>
        <location evidence="9">Cytoplasm</location>
    </subcellularLocation>
</comment>
<dbReference type="RefSeq" id="WP_121483712.1">
    <property type="nucleotide sequence ID" value="NZ_QQXL01000001.1"/>
</dbReference>
<feature type="domain" description="Phosphofructokinase" evidence="10">
    <location>
        <begin position="2"/>
        <end position="297"/>
    </location>
</feature>
<comment type="similarity">
    <text evidence="9">Belongs to the phosphofructokinase type A (PFKA) family. Mixed-substrate PFK group III subfamily.</text>
</comment>
<evidence type="ECO:0000256" key="5">
    <source>
        <dbReference type="ARBA" id="ARBA00022723"/>
    </source>
</evidence>
<feature type="site" description="Important for substrate specificity; cannot use PPi as phosphoryl donor" evidence="9">
    <location>
        <position position="105"/>
    </location>
</feature>
<feature type="binding site" description="in other chain" evidence="9">
    <location>
        <begin position="272"/>
        <end position="275"/>
    </location>
    <ligand>
        <name>substrate</name>
        <note>ligand shared between dimeric partners</note>
    </ligand>
</feature>
<feature type="binding site" evidence="9">
    <location>
        <position position="104"/>
    </location>
    <ligand>
        <name>Mg(2+)</name>
        <dbReference type="ChEBI" id="CHEBI:18420"/>
        <note>catalytic</note>
    </ligand>
</feature>
<dbReference type="Pfam" id="PF00365">
    <property type="entry name" value="PFK"/>
    <property type="match status" value="1"/>
</dbReference>
<evidence type="ECO:0000256" key="8">
    <source>
        <dbReference type="ARBA" id="ARBA00023152"/>
    </source>
</evidence>
<name>A0A496PLV5_9MICC</name>
<feature type="binding site" description="in other chain" evidence="9">
    <location>
        <begin position="170"/>
        <end position="172"/>
    </location>
    <ligand>
        <name>substrate</name>
        <note>ligand shared between dimeric partners</note>
    </ligand>
</feature>
<evidence type="ECO:0000256" key="6">
    <source>
        <dbReference type="ARBA" id="ARBA00022777"/>
    </source>
</evidence>
<feature type="binding site" description="in other chain" evidence="9">
    <location>
        <begin position="126"/>
        <end position="128"/>
    </location>
    <ligand>
        <name>substrate</name>
        <note>ligand shared between dimeric partners</note>
    </ligand>
</feature>
<dbReference type="GO" id="GO:0005524">
    <property type="term" value="F:ATP binding"/>
    <property type="evidence" value="ECO:0007669"/>
    <property type="project" value="UniProtKB-KW"/>
</dbReference>
<evidence type="ECO:0000259" key="10">
    <source>
        <dbReference type="Pfam" id="PF00365"/>
    </source>
</evidence>
<feature type="binding site" description="in other chain" evidence="9">
    <location>
        <position position="222"/>
    </location>
    <ligand>
        <name>substrate</name>
        <note>ligand shared between dimeric partners</note>
    </ligand>
</feature>
<dbReference type="GO" id="GO:0003872">
    <property type="term" value="F:6-phosphofructokinase activity"/>
    <property type="evidence" value="ECO:0007669"/>
    <property type="project" value="UniProtKB-UniRule"/>
</dbReference>
<dbReference type="GO" id="GO:0046872">
    <property type="term" value="F:metal ion binding"/>
    <property type="evidence" value="ECO:0007669"/>
    <property type="project" value="UniProtKB-KW"/>
</dbReference>
<keyword evidence="9" id="KW-0547">Nucleotide-binding</keyword>
<dbReference type="PROSITE" id="PS00433">
    <property type="entry name" value="PHOSPHOFRUCTOKINASE"/>
    <property type="match status" value="1"/>
</dbReference>
<comment type="subunit">
    <text evidence="9">Homodimer or homotetramer.</text>
</comment>
<dbReference type="GO" id="GO:0047334">
    <property type="term" value="F:diphosphate-fructose-6-phosphate 1-phosphotransferase activity"/>
    <property type="evidence" value="ECO:0007669"/>
    <property type="project" value="InterPro"/>
</dbReference>
<feature type="binding site" evidence="9">
    <location>
        <begin position="103"/>
        <end position="106"/>
    </location>
    <ligand>
        <name>ATP</name>
        <dbReference type="ChEBI" id="CHEBI:30616"/>
    </ligand>
</feature>
<keyword evidence="9" id="KW-0067">ATP-binding</keyword>
<comment type="caution">
    <text evidence="11">The sequence shown here is derived from an EMBL/GenBank/DDBJ whole genome shotgun (WGS) entry which is preliminary data.</text>
</comment>
<keyword evidence="4 9" id="KW-0808">Transferase</keyword>